<comment type="caution">
    <text evidence="1">The sequence shown here is derived from an EMBL/GenBank/DDBJ whole genome shotgun (WGS) entry which is preliminary data.</text>
</comment>
<proteinExistence type="predicted"/>
<dbReference type="AlphaFoldDB" id="A0A0F9A629"/>
<feature type="non-terminal residue" evidence="1">
    <location>
        <position position="74"/>
    </location>
</feature>
<organism evidence="1">
    <name type="scientific">marine sediment metagenome</name>
    <dbReference type="NCBI Taxonomy" id="412755"/>
    <lineage>
        <taxon>unclassified sequences</taxon>
        <taxon>metagenomes</taxon>
        <taxon>ecological metagenomes</taxon>
    </lineage>
</organism>
<accession>A0A0F9A629</accession>
<name>A0A0F9A629_9ZZZZ</name>
<evidence type="ECO:0000313" key="1">
    <source>
        <dbReference type="EMBL" id="KKK74014.1"/>
    </source>
</evidence>
<protein>
    <submittedName>
        <fullName evidence="1">Uncharacterized protein</fullName>
    </submittedName>
</protein>
<reference evidence="1" key="1">
    <citation type="journal article" date="2015" name="Nature">
        <title>Complex archaea that bridge the gap between prokaryotes and eukaryotes.</title>
        <authorList>
            <person name="Spang A."/>
            <person name="Saw J.H."/>
            <person name="Jorgensen S.L."/>
            <person name="Zaremba-Niedzwiedzka K."/>
            <person name="Martijn J."/>
            <person name="Lind A.E."/>
            <person name="van Eijk R."/>
            <person name="Schleper C."/>
            <person name="Guy L."/>
            <person name="Ettema T.J."/>
        </authorList>
    </citation>
    <scope>NUCLEOTIDE SEQUENCE</scope>
</reference>
<gene>
    <name evidence="1" type="ORF">LCGC14_2888000</name>
</gene>
<dbReference type="EMBL" id="LAZR01056519">
    <property type="protein sequence ID" value="KKK74014.1"/>
    <property type="molecule type" value="Genomic_DNA"/>
</dbReference>
<sequence length="74" mass="8279">MKFLEIIKSNHKHWKEIALLYSKLLDLGLISQKLDIETEDTKEGVNITISGGKFRWGLLVPSKGIGKGAKKVKS</sequence>